<feature type="compositionally biased region" description="Basic and acidic residues" evidence="1">
    <location>
        <begin position="7"/>
        <end position="16"/>
    </location>
</feature>
<gene>
    <name evidence="2" type="primary">pip5k1b</name>
    <name evidence="2" type="ORF">DAT39_023113</name>
</gene>
<feature type="region of interest" description="Disordered" evidence="1">
    <location>
        <begin position="1"/>
        <end position="26"/>
    </location>
</feature>
<feature type="non-terminal residue" evidence="2">
    <location>
        <position position="105"/>
    </location>
</feature>
<dbReference type="GO" id="GO:0005886">
    <property type="term" value="C:plasma membrane"/>
    <property type="evidence" value="ECO:0007669"/>
    <property type="project" value="TreeGrafter"/>
</dbReference>
<reference evidence="2" key="1">
    <citation type="submission" date="2020-07" db="EMBL/GenBank/DDBJ databases">
        <title>Clarias magur genome sequencing, assembly and annotation.</title>
        <authorList>
            <person name="Kushwaha B."/>
            <person name="Kumar R."/>
            <person name="Das P."/>
            <person name="Joshi C.G."/>
            <person name="Kumar D."/>
            <person name="Nagpure N.S."/>
            <person name="Pandey M."/>
            <person name="Agarwal S."/>
            <person name="Srivastava S."/>
            <person name="Singh M."/>
            <person name="Sahoo L."/>
            <person name="Jayasankar P."/>
            <person name="Meher P.K."/>
            <person name="Koringa P.G."/>
            <person name="Iquebal M.A."/>
            <person name="Das S.P."/>
            <person name="Bit A."/>
            <person name="Patnaik S."/>
            <person name="Patel N."/>
            <person name="Shah T.M."/>
            <person name="Hinsu A."/>
            <person name="Jena J.K."/>
        </authorList>
    </citation>
    <scope>NUCLEOTIDE SEQUENCE</scope>
    <source>
        <strain evidence="2">CIFAMagur01</strain>
        <tissue evidence="2">Testis</tissue>
    </source>
</reference>
<dbReference type="Proteomes" id="UP000727407">
    <property type="component" value="Unassembled WGS sequence"/>
</dbReference>
<dbReference type="OrthoDB" id="70770at2759"/>
<comment type="caution">
    <text evidence="2">The sequence shown here is derived from an EMBL/GenBank/DDBJ whole genome shotgun (WGS) entry which is preliminary data.</text>
</comment>
<evidence type="ECO:0000313" key="3">
    <source>
        <dbReference type="Proteomes" id="UP000727407"/>
    </source>
</evidence>
<dbReference type="SUPFAM" id="SSF56104">
    <property type="entry name" value="SAICAR synthase-like"/>
    <property type="match status" value="1"/>
</dbReference>
<dbReference type="GO" id="GO:0016308">
    <property type="term" value="F:1-phosphatidylinositol-4-phosphate 5-kinase activity"/>
    <property type="evidence" value="ECO:0007669"/>
    <property type="project" value="TreeGrafter"/>
</dbReference>
<dbReference type="Gene3D" id="3.30.800.10">
    <property type="entry name" value="Phosphatidylinositol Phosphate Kinase II Beta"/>
    <property type="match status" value="1"/>
</dbReference>
<proteinExistence type="predicted"/>
<sequence length="105" mass="11789">MSAPDESGGRNPEKNTGKNQKKPTAEAVKGAIQLGIAYTVGNLTSKPDRDVLMQDFYVVESVFFPSEGSNLTPGHHFPDFRFKIYAPLAFRYFRELFGIKPDDYL</sequence>
<dbReference type="GO" id="GO:0046854">
    <property type="term" value="P:phosphatidylinositol phosphate biosynthetic process"/>
    <property type="evidence" value="ECO:0007669"/>
    <property type="project" value="TreeGrafter"/>
</dbReference>
<dbReference type="PANTHER" id="PTHR23086">
    <property type="entry name" value="PHOSPHATIDYLINOSITOL-4-PHOSPHATE 5-KINASE"/>
    <property type="match status" value="1"/>
</dbReference>
<dbReference type="PANTHER" id="PTHR23086:SF34">
    <property type="entry name" value="PHOSPHATIDYLINOSITOL 4-PHOSPHATE 5-KINASE TYPE-1 BETA"/>
    <property type="match status" value="1"/>
</dbReference>
<evidence type="ECO:0000256" key="1">
    <source>
        <dbReference type="SAM" id="MobiDB-lite"/>
    </source>
</evidence>
<evidence type="ECO:0000313" key="2">
    <source>
        <dbReference type="EMBL" id="KAF5881632.1"/>
    </source>
</evidence>
<dbReference type="EMBL" id="QNUK01001434">
    <property type="protein sequence ID" value="KAF5881632.1"/>
    <property type="molecule type" value="Genomic_DNA"/>
</dbReference>
<keyword evidence="3" id="KW-1185">Reference proteome</keyword>
<accession>A0A8J4X7D7</accession>
<dbReference type="InterPro" id="IPR023610">
    <property type="entry name" value="PInositol-4/5-P-5/4-kinase"/>
</dbReference>
<name>A0A8J4X7D7_CLAMG</name>
<dbReference type="InterPro" id="IPR027484">
    <property type="entry name" value="PInositol-4-P-5-kinase_N"/>
</dbReference>
<protein>
    <submittedName>
        <fullName evidence="2">Phosphatidylinositol 4-phosphate 5-kinase type-1 beta isoform X1</fullName>
    </submittedName>
</protein>
<dbReference type="AlphaFoldDB" id="A0A8J4X7D7"/>
<organism evidence="2 3">
    <name type="scientific">Clarias magur</name>
    <name type="common">Asian catfish</name>
    <name type="synonym">Macropteronotus magur</name>
    <dbReference type="NCBI Taxonomy" id="1594786"/>
    <lineage>
        <taxon>Eukaryota</taxon>
        <taxon>Metazoa</taxon>
        <taxon>Chordata</taxon>
        <taxon>Craniata</taxon>
        <taxon>Vertebrata</taxon>
        <taxon>Euteleostomi</taxon>
        <taxon>Actinopterygii</taxon>
        <taxon>Neopterygii</taxon>
        <taxon>Teleostei</taxon>
        <taxon>Ostariophysi</taxon>
        <taxon>Siluriformes</taxon>
        <taxon>Clariidae</taxon>
        <taxon>Clarias</taxon>
    </lineage>
</organism>